<name>A0A8C8JH28_ONCTS</name>
<sequence>MLPSPVTLTPFSTKIAENATGAVSQTQVFELEQHFEQRRYISAPERDHLANEQRVQGKMIYMLKSPLLPPPQVAVPVLVRGGKPYMGGSHSASYNVTIGSFNPLYGYGYNSYCNYPSMQSIPSATQMSNNHVVDMNLMENIEGPFQQGHFQATLLGIRAW</sequence>
<keyword evidence="2" id="KW-1185">Reference proteome</keyword>
<proteinExistence type="predicted"/>
<dbReference type="AlphaFoldDB" id="A0A8C8JH28"/>
<protein>
    <submittedName>
        <fullName evidence="1">Uncharacterized protein</fullName>
    </submittedName>
</protein>
<reference evidence="1" key="1">
    <citation type="submission" date="2025-08" db="UniProtKB">
        <authorList>
            <consortium name="Ensembl"/>
        </authorList>
    </citation>
    <scope>IDENTIFICATION</scope>
</reference>
<dbReference type="Ensembl" id="ENSOTST00005100820.2">
    <property type="protein sequence ID" value="ENSOTSP00005092955.1"/>
    <property type="gene ID" value="ENSOTSG00005043482.2"/>
</dbReference>
<dbReference type="InterPro" id="IPR001356">
    <property type="entry name" value="HD"/>
</dbReference>
<evidence type="ECO:0000313" key="1">
    <source>
        <dbReference type="Ensembl" id="ENSOTSP00005092955.1"/>
    </source>
</evidence>
<accession>A0A8C8JH28</accession>
<dbReference type="SUPFAM" id="SSF46689">
    <property type="entry name" value="Homeodomain-like"/>
    <property type="match status" value="1"/>
</dbReference>
<evidence type="ECO:0000313" key="2">
    <source>
        <dbReference type="Proteomes" id="UP000694402"/>
    </source>
</evidence>
<reference evidence="1" key="2">
    <citation type="submission" date="2025-09" db="UniProtKB">
        <authorList>
            <consortium name="Ensembl"/>
        </authorList>
    </citation>
    <scope>IDENTIFICATION</scope>
</reference>
<organism evidence="1 2">
    <name type="scientific">Oncorhynchus tshawytscha</name>
    <name type="common">Chinook salmon</name>
    <name type="synonym">Salmo tshawytscha</name>
    <dbReference type="NCBI Taxonomy" id="74940"/>
    <lineage>
        <taxon>Eukaryota</taxon>
        <taxon>Metazoa</taxon>
        <taxon>Chordata</taxon>
        <taxon>Craniata</taxon>
        <taxon>Vertebrata</taxon>
        <taxon>Euteleostomi</taxon>
        <taxon>Actinopterygii</taxon>
        <taxon>Neopterygii</taxon>
        <taxon>Teleostei</taxon>
        <taxon>Protacanthopterygii</taxon>
        <taxon>Salmoniformes</taxon>
        <taxon>Salmonidae</taxon>
        <taxon>Salmoninae</taxon>
        <taxon>Oncorhynchus</taxon>
    </lineage>
</organism>
<dbReference type="Gene3D" id="1.10.10.60">
    <property type="entry name" value="Homeodomain-like"/>
    <property type="match status" value="1"/>
</dbReference>
<dbReference type="InterPro" id="IPR009057">
    <property type="entry name" value="Homeodomain-like_sf"/>
</dbReference>
<dbReference type="Proteomes" id="UP000694402">
    <property type="component" value="Unassembled WGS sequence"/>
</dbReference>
<dbReference type="CDD" id="cd00086">
    <property type="entry name" value="homeodomain"/>
    <property type="match status" value="1"/>
</dbReference>
<dbReference type="GO" id="GO:0003677">
    <property type="term" value="F:DNA binding"/>
    <property type="evidence" value="ECO:0007669"/>
    <property type="project" value="InterPro"/>
</dbReference>